<dbReference type="PANTHER" id="PTHR32234:SF3">
    <property type="entry name" value="SUPPRESSION OF COPPER SENSITIVITY PROTEIN"/>
    <property type="match status" value="1"/>
</dbReference>
<feature type="transmembrane region" description="Helical" evidence="6">
    <location>
        <begin position="261"/>
        <end position="287"/>
    </location>
</feature>
<feature type="transmembrane region" description="Helical" evidence="6">
    <location>
        <begin position="308"/>
        <end position="326"/>
    </location>
</feature>
<proteinExistence type="predicted"/>
<evidence type="ECO:0000313" key="10">
    <source>
        <dbReference type="EMBL" id="QGG79403.1"/>
    </source>
</evidence>
<gene>
    <name evidence="10" type="ORF">GH975_02005</name>
</gene>
<dbReference type="Pfam" id="PF02683">
    <property type="entry name" value="DsbD_TM"/>
    <property type="match status" value="1"/>
</dbReference>
<dbReference type="InterPro" id="IPR035671">
    <property type="entry name" value="DsbD_gamma"/>
</dbReference>
<dbReference type="Gene3D" id="3.40.30.10">
    <property type="entry name" value="Glutaredoxin"/>
    <property type="match status" value="1"/>
</dbReference>
<keyword evidence="4 6" id="KW-1133">Transmembrane helix</keyword>
<feature type="domain" description="Cytochrome C biogenesis protein transmembrane" evidence="8">
    <location>
        <begin position="263"/>
        <end position="475"/>
    </location>
</feature>
<dbReference type="Pfam" id="PF11412">
    <property type="entry name" value="DsbD_N"/>
    <property type="match status" value="1"/>
</dbReference>
<dbReference type="Pfam" id="PF13899">
    <property type="entry name" value="Thioredoxin_7"/>
    <property type="match status" value="1"/>
</dbReference>
<dbReference type="SUPFAM" id="SSF52833">
    <property type="entry name" value="Thioredoxin-like"/>
    <property type="match status" value="1"/>
</dbReference>
<dbReference type="Proteomes" id="UP000388235">
    <property type="component" value="Chromosome"/>
</dbReference>
<feature type="transmembrane region" description="Helical" evidence="6">
    <location>
        <begin position="419"/>
        <end position="441"/>
    </location>
</feature>
<dbReference type="InterPro" id="IPR028250">
    <property type="entry name" value="DsbDN"/>
</dbReference>
<evidence type="ECO:0000256" key="3">
    <source>
        <dbReference type="ARBA" id="ARBA00022748"/>
    </source>
</evidence>
<name>A0A5Q2Q8J2_9GAMM</name>
<dbReference type="GO" id="GO:0015035">
    <property type="term" value="F:protein-disulfide reductase activity"/>
    <property type="evidence" value="ECO:0007669"/>
    <property type="project" value="TreeGrafter"/>
</dbReference>
<dbReference type="CDD" id="cd02953">
    <property type="entry name" value="DsbDgamma"/>
    <property type="match status" value="1"/>
</dbReference>
<dbReference type="GO" id="GO:0017004">
    <property type="term" value="P:cytochrome complex assembly"/>
    <property type="evidence" value="ECO:0007669"/>
    <property type="project" value="UniProtKB-KW"/>
</dbReference>
<sequence>MRWLLLIAAVVLSTTVRATTLPAGTVPALVSESGQLTAGQTHWVGLHLRLQPGWHTYWRNAGASGAPAQIDWALPPSWIVGSTRWPTPEAKVFAGLNVFGYESEVLLMAPIQVPWDYQGASVTVSADANWLTCRDICVPESATLSLTLGPDGIGQPRLFAQTRAALPASEPLDAVWDARGRLAVSLPAGIPSGSRWQLFPYSNDVIAAADFAPVAAVGQRAVFSASPGDVRPRALVVHQASGQSWPLAVSAGAVQPAQSPWLQMLLFALVGGVLLNLMPCVFPILSIKALGLAQSAGLSRSERLTKGLVFTLGVLVSFVVLAAGLLSLRQLGLKVGWGFQLQSPWFVGAMALVMLAVTAALAGVIELRGSWAGVGQGLTQSAGWRGDFFTGVLAVVVSSPCTAPLMGPAMGFALASGTGMTLATFVALGLGLALPMLLLHLSPALARALPRPGPWMLRFKQFLAFPMGLTGLWLVWILGRQIGVGFDFRWALGVVVVALIVWVWRIAEAPRLAVGLVLAALIWAGFGIQGALQPRLQWAPYSAQSLADHRAGGRTVLTNMTADWCISCLANEQLVFSHPSLAGLDVSWLKGDWTDYDPTITAYLDSYGRIGVPLYVVYRPAAMPQVLGQVLTLDGLTEALSAEP</sequence>
<dbReference type="InterPro" id="IPR003834">
    <property type="entry name" value="Cyt_c_assmbl_TM_dom"/>
</dbReference>
<organism evidence="10 11">
    <name type="scientific">Litorivicinus lipolyticus</name>
    <dbReference type="NCBI Taxonomy" id="418701"/>
    <lineage>
        <taxon>Bacteria</taxon>
        <taxon>Pseudomonadati</taxon>
        <taxon>Pseudomonadota</taxon>
        <taxon>Gammaproteobacteria</taxon>
        <taxon>Oceanospirillales</taxon>
        <taxon>Litorivicinaceae</taxon>
        <taxon>Litorivicinus</taxon>
    </lineage>
</organism>
<evidence type="ECO:0000259" key="8">
    <source>
        <dbReference type="Pfam" id="PF02683"/>
    </source>
</evidence>
<keyword evidence="5 6" id="KW-0472">Membrane</keyword>
<evidence type="ECO:0000256" key="5">
    <source>
        <dbReference type="ARBA" id="ARBA00023136"/>
    </source>
</evidence>
<feature type="transmembrane region" description="Helical" evidence="6">
    <location>
        <begin position="346"/>
        <end position="367"/>
    </location>
</feature>
<evidence type="ECO:0000313" key="11">
    <source>
        <dbReference type="Proteomes" id="UP000388235"/>
    </source>
</evidence>
<dbReference type="KEGG" id="llp:GH975_02005"/>
<feature type="transmembrane region" description="Helical" evidence="6">
    <location>
        <begin position="462"/>
        <end position="482"/>
    </location>
</feature>
<keyword evidence="2 6" id="KW-0812">Transmembrane</keyword>
<accession>A0A5Q2Q8J2</accession>
<dbReference type="GO" id="GO:0045454">
    <property type="term" value="P:cell redox homeostasis"/>
    <property type="evidence" value="ECO:0007669"/>
    <property type="project" value="TreeGrafter"/>
</dbReference>
<keyword evidence="7" id="KW-0732">Signal</keyword>
<evidence type="ECO:0000256" key="4">
    <source>
        <dbReference type="ARBA" id="ARBA00022989"/>
    </source>
</evidence>
<dbReference type="RefSeq" id="WP_153712907.1">
    <property type="nucleotide sequence ID" value="NZ_CP045871.1"/>
</dbReference>
<dbReference type="OrthoDB" id="9811036at2"/>
<feature type="transmembrane region" description="Helical" evidence="6">
    <location>
        <begin position="388"/>
        <end position="407"/>
    </location>
</feature>
<dbReference type="AlphaFoldDB" id="A0A5Q2Q8J2"/>
<feature type="domain" description="Thiol:disulfide interchange protein DsbD N-terminal" evidence="9">
    <location>
        <begin position="38"/>
        <end position="146"/>
    </location>
</feature>
<feature type="signal peptide" evidence="7">
    <location>
        <begin position="1"/>
        <end position="18"/>
    </location>
</feature>
<feature type="transmembrane region" description="Helical" evidence="6">
    <location>
        <begin position="512"/>
        <end position="532"/>
    </location>
</feature>
<evidence type="ECO:0000256" key="1">
    <source>
        <dbReference type="ARBA" id="ARBA00004141"/>
    </source>
</evidence>
<feature type="transmembrane region" description="Helical" evidence="6">
    <location>
        <begin position="488"/>
        <end position="505"/>
    </location>
</feature>
<evidence type="ECO:0000259" key="9">
    <source>
        <dbReference type="Pfam" id="PF11412"/>
    </source>
</evidence>
<comment type="subcellular location">
    <subcellularLocation>
        <location evidence="1">Membrane</location>
        <topology evidence="1">Multi-pass membrane protein</topology>
    </subcellularLocation>
</comment>
<dbReference type="PANTHER" id="PTHR32234">
    <property type="entry name" value="THIOL:DISULFIDE INTERCHANGE PROTEIN DSBD"/>
    <property type="match status" value="1"/>
</dbReference>
<reference evidence="10 11" key="1">
    <citation type="submission" date="2019-11" db="EMBL/GenBank/DDBJ databases">
        <authorList>
            <person name="Khan S.A."/>
            <person name="Jeon C.O."/>
            <person name="Chun B.H."/>
        </authorList>
    </citation>
    <scope>NUCLEOTIDE SEQUENCE [LARGE SCALE GENOMIC DNA]</scope>
    <source>
        <strain evidence="10 11">IMCC 1097</strain>
    </source>
</reference>
<protein>
    <submittedName>
        <fullName evidence="10">Thiol:disulfide interchange protein</fullName>
    </submittedName>
</protein>
<keyword evidence="11" id="KW-1185">Reference proteome</keyword>
<evidence type="ECO:0000256" key="7">
    <source>
        <dbReference type="SAM" id="SignalP"/>
    </source>
</evidence>
<feature type="chain" id="PRO_5024272716" evidence="7">
    <location>
        <begin position="19"/>
        <end position="644"/>
    </location>
</feature>
<dbReference type="InterPro" id="IPR036249">
    <property type="entry name" value="Thioredoxin-like_sf"/>
</dbReference>
<evidence type="ECO:0000256" key="2">
    <source>
        <dbReference type="ARBA" id="ARBA00022692"/>
    </source>
</evidence>
<dbReference type="EMBL" id="CP045871">
    <property type="protein sequence ID" value="QGG79403.1"/>
    <property type="molecule type" value="Genomic_DNA"/>
</dbReference>
<dbReference type="GO" id="GO:0016020">
    <property type="term" value="C:membrane"/>
    <property type="evidence" value="ECO:0007669"/>
    <property type="project" value="UniProtKB-SubCell"/>
</dbReference>
<keyword evidence="3" id="KW-0201">Cytochrome c-type biogenesis</keyword>
<evidence type="ECO:0000256" key="6">
    <source>
        <dbReference type="SAM" id="Phobius"/>
    </source>
</evidence>